<dbReference type="Pfam" id="PF05050">
    <property type="entry name" value="Methyltransf_21"/>
    <property type="match status" value="1"/>
</dbReference>
<dbReference type="AlphaFoldDB" id="A0A3R9PWI7"/>
<dbReference type="InterPro" id="IPR029063">
    <property type="entry name" value="SAM-dependent_MTases_sf"/>
</dbReference>
<protein>
    <submittedName>
        <fullName evidence="2">FkbM family methyltransferase</fullName>
    </submittedName>
</protein>
<dbReference type="NCBIfam" id="TIGR01444">
    <property type="entry name" value="fkbM_fam"/>
    <property type="match status" value="1"/>
</dbReference>
<feature type="domain" description="Methyltransferase FkbM" evidence="1">
    <location>
        <begin position="3"/>
        <end position="60"/>
    </location>
</feature>
<dbReference type="EMBL" id="RCOS01000083">
    <property type="protein sequence ID" value="RSN74935.1"/>
    <property type="molecule type" value="Genomic_DNA"/>
</dbReference>
<accession>A0A3R9PWI7</accession>
<sequence length="92" mass="10329">MRVEVEADTLDNIVLSKIPSLKHVKLLKVDVEGAEVEVLKGSTNILKLTDYVIFEASKQTIENCLEILPGFDVKFIERSGPETNNFIAIKRN</sequence>
<organism evidence="2 3">
    <name type="scientific">Candidatus Methanodesulfokora washburnensis</name>
    <dbReference type="NCBI Taxonomy" id="2478471"/>
    <lineage>
        <taxon>Archaea</taxon>
        <taxon>Thermoproteota</taxon>
        <taxon>Candidatus Korarchaeia</taxon>
        <taxon>Candidatus Korarchaeia incertae sedis</taxon>
        <taxon>Candidatus Methanodesulfokora</taxon>
    </lineage>
</organism>
<evidence type="ECO:0000259" key="1">
    <source>
        <dbReference type="Pfam" id="PF05050"/>
    </source>
</evidence>
<evidence type="ECO:0000313" key="2">
    <source>
        <dbReference type="EMBL" id="RSN74935.1"/>
    </source>
</evidence>
<keyword evidence="2" id="KW-0808">Transferase</keyword>
<dbReference type="GO" id="GO:0008168">
    <property type="term" value="F:methyltransferase activity"/>
    <property type="evidence" value="ECO:0007669"/>
    <property type="project" value="UniProtKB-KW"/>
</dbReference>
<dbReference type="Proteomes" id="UP000277582">
    <property type="component" value="Unassembled WGS sequence"/>
</dbReference>
<gene>
    <name evidence="2" type="ORF">D6D85_07275</name>
</gene>
<dbReference type="GO" id="GO:0032259">
    <property type="term" value="P:methylation"/>
    <property type="evidence" value="ECO:0007669"/>
    <property type="project" value="UniProtKB-KW"/>
</dbReference>
<keyword evidence="3" id="KW-1185">Reference proteome</keyword>
<comment type="caution">
    <text evidence="2">The sequence shown here is derived from an EMBL/GenBank/DDBJ whole genome shotgun (WGS) entry which is preliminary data.</text>
</comment>
<dbReference type="SUPFAM" id="SSF53335">
    <property type="entry name" value="S-adenosyl-L-methionine-dependent methyltransferases"/>
    <property type="match status" value="1"/>
</dbReference>
<reference evidence="2 3" key="1">
    <citation type="submission" date="2018-10" db="EMBL/GenBank/DDBJ databases">
        <title>Co-occurring genomic capacity for anaerobic methane metabolism and dissimilatory sulfite reduction discovered in the Korarchaeota.</title>
        <authorList>
            <person name="Mckay L.J."/>
            <person name="Dlakic M."/>
            <person name="Fields M.W."/>
            <person name="Delmont T.O."/>
            <person name="Eren A.M."/>
            <person name="Jay Z.J."/>
            <person name="Klingelsmith K.B."/>
            <person name="Rusch D.B."/>
            <person name="Inskeep W.P."/>
        </authorList>
    </citation>
    <scope>NUCLEOTIDE SEQUENCE [LARGE SCALE GENOMIC DNA]</scope>
    <source>
        <strain evidence="2 3">MDKW</strain>
    </source>
</reference>
<dbReference type="RefSeq" id="WP_125671358.1">
    <property type="nucleotide sequence ID" value="NZ_RCOS01000083.1"/>
</dbReference>
<keyword evidence="2" id="KW-0489">Methyltransferase</keyword>
<name>A0A3R9PWI7_9CREN</name>
<proteinExistence type="predicted"/>
<evidence type="ECO:0000313" key="3">
    <source>
        <dbReference type="Proteomes" id="UP000277582"/>
    </source>
</evidence>
<dbReference type="Gene3D" id="3.40.50.150">
    <property type="entry name" value="Vaccinia Virus protein VP39"/>
    <property type="match status" value="1"/>
</dbReference>
<dbReference type="InterPro" id="IPR006342">
    <property type="entry name" value="FkbM_mtfrase"/>
</dbReference>